<sequence length="253" mass="28575">MPVLLDVDGSDSEDEVVAIGTGQFRRKSPGTGKEWMNEEINGSGDDKKLANGTRQNGNKRRRADIKPENILLQPNETAEYEDFPVPLLADFGKAWVTRSTDEQNPNACIGRGTPSYMAPEQVANVVSGTKILSHTNVYGVGVVLWRLMHGRTHRHPPYPAWVRLRQRSDTDELLLTDELPSDDTKYSRTLDRLVQYCLFEDPKRRSRIPSLKRWIHAAAKQAKLVPQRGTWPAAFAGSAQGYRERFKGFNTEK</sequence>
<gene>
    <name evidence="1" type="ORF">LTS18_006658</name>
</gene>
<organism evidence="1 2">
    <name type="scientific">Coniosporium uncinatum</name>
    <dbReference type="NCBI Taxonomy" id="93489"/>
    <lineage>
        <taxon>Eukaryota</taxon>
        <taxon>Fungi</taxon>
        <taxon>Dikarya</taxon>
        <taxon>Ascomycota</taxon>
        <taxon>Pezizomycotina</taxon>
        <taxon>Dothideomycetes</taxon>
        <taxon>Dothideomycetes incertae sedis</taxon>
        <taxon>Coniosporium</taxon>
    </lineage>
</organism>
<dbReference type="Proteomes" id="UP001186974">
    <property type="component" value="Unassembled WGS sequence"/>
</dbReference>
<evidence type="ECO:0000313" key="2">
    <source>
        <dbReference type="Proteomes" id="UP001186974"/>
    </source>
</evidence>
<comment type="caution">
    <text evidence="1">The sequence shown here is derived from an EMBL/GenBank/DDBJ whole genome shotgun (WGS) entry which is preliminary data.</text>
</comment>
<evidence type="ECO:0000313" key="1">
    <source>
        <dbReference type="EMBL" id="KAK3078769.1"/>
    </source>
</evidence>
<keyword evidence="2" id="KW-1185">Reference proteome</keyword>
<reference evidence="1" key="1">
    <citation type="submission" date="2024-09" db="EMBL/GenBank/DDBJ databases">
        <title>Black Yeasts Isolated from many extreme environments.</title>
        <authorList>
            <person name="Coleine C."/>
            <person name="Stajich J.E."/>
            <person name="Selbmann L."/>
        </authorList>
    </citation>
    <scope>NUCLEOTIDE SEQUENCE</scope>
    <source>
        <strain evidence="1">CCFEE 5737</strain>
    </source>
</reference>
<name>A0ACC3DPW8_9PEZI</name>
<dbReference type="EMBL" id="JAWDJW010001625">
    <property type="protein sequence ID" value="KAK3078769.1"/>
    <property type="molecule type" value="Genomic_DNA"/>
</dbReference>
<protein>
    <submittedName>
        <fullName evidence="1">Uncharacterized protein</fullName>
    </submittedName>
</protein>
<accession>A0ACC3DPW8</accession>
<proteinExistence type="predicted"/>